<dbReference type="Proteomes" id="UP000694005">
    <property type="component" value="Chromosome A01"/>
</dbReference>
<dbReference type="Gramene" id="A01p10160.2_BraZ1">
    <property type="protein sequence ID" value="A01p10160.2_BraZ1.CDS"/>
    <property type="gene ID" value="A01g10160.2_BraZ1"/>
</dbReference>
<feature type="non-terminal residue" evidence="1">
    <location>
        <position position="1"/>
    </location>
</feature>
<dbReference type="AlphaFoldDB" id="A0A8D9GU36"/>
<sequence length="92" mass="10791">MRYAVGSALVCYYRFKVKMRDLFFSLKKGSKFGDFQRFSTKVYQRNKIKTKLVNQLNRKTWLILSVGTVKRDKVELKAIKEGALSYASLEKK</sequence>
<evidence type="ECO:0000313" key="2">
    <source>
        <dbReference type="Proteomes" id="UP000694005"/>
    </source>
</evidence>
<proteinExistence type="predicted"/>
<protein>
    <submittedName>
        <fullName evidence="1">Uncharacterized protein</fullName>
    </submittedName>
</protein>
<reference evidence="1 2" key="1">
    <citation type="submission" date="2021-07" db="EMBL/GenBank/DDBJ databases">
        <authorList>
            <consortium name="Genoscope - CEA"/>
            <person name="William W."/>
        </authorList>
    </citation>
    <scope>NUCLEOTIDE SEQUENCE [LARGE SCALE GENOMIC DNA]</scope>
</reference>
<organism evidence="1 2">
    <name type="scientific">Brassica campestris</name>
    <name type="common">Field mustard</name>
    <dbReference type="NCBI Taxonomy" id="3711"/>
    <lineage>
        <taxon>Eukaryota</taxon>
        <taxon>Viridiplantae</taxon>
        <taxon>Streptophyta</taxon>
        <taxon>Embryophyta</taxon>
        <taxon>Tracheophyta</taxon>
        <taxon>Spermatophyta</taxon>
        <taxon>Magnoliopsida</taxon>
        <taxon>eudicotyledons</taxon>
        <taxon>Gunneridae</taxon>
        <taxon>Pentapetalae</taxon>
        <taxon>rosids</taxon>
        <taxon>malvids</taxon>
        <taxon>Brassicales</taxon>
        <taxon>Brassicaceae</taxon>
        <taxon>Brassiceae</taxon>
        <taxon>Brassica</taxon>
    </lineage>
</organism>
<accession>A0A8D9GU36</accession>
<gene>
    <name evidence="1" type="ORF">BRAPAZ1V2_A01P10160.2</name>
</gene>
<name>A0A8D9GU36_BRACM</name>
<dbReference type="EMBL" id="LS974617">
    <property type="protein sequence ID" value="CAG7886940.1"/>
    <property type="molecule type" value="Genomic_DNA"/>
</dbReference>
<evidence type="ECO:0000313" key="1">
    <source>
        <dbReference type="EMBL" id="CAG7886940.1"/>
    </source>
</evidence>